<dbReference type="SUPFAM" id="SSF48452">
    <property type="entry name" value="TPR-like"/>
    <property type="match status" value="1"/>
</dbReference>
<dbReference type="InterPro" id="IPR052658">
    <property type="entry name" value="TPR-containing"/>
</dbReference>
<name>A0AAJ6QVP4_9ACAR</name>
<proteinExistence type="predicted"/>
<dbReference type="SMART" id="SM00028">
    <property type="entry name" value="TPR"/>
    <property type="match status" value="2"/>
</dbReference>
<evidence type="ECO:0000313" key="3">
    <source>
        <dbReference type="RefSeq" id="XP_003747290.1"/>
    </source>
</evidence>
<reference evidence="3" key="1">
    <citation type="submission" date="2025-08" db="UniProtKB">
        <authorList>
            <consortium name="RefSeq"/>
        </authorList>
    </citation>
    <scope>IDENTIFICATION</scope>
</reference>
<evidence type="ECO:0000256" key="1">
    <source>
        <dbReference type="PROSITE-ProRule" id="PRU00339"/>
    </source>
</evidence>
<dbReference type="AlphaFoldDB" id="A0AAJ6QVP4"/>
<gene>
    <name evidence="3" type="primary">LOC100899054</name>
</gene>
<dbReference type="RefSeq" id="XP_003747290.1">
    <property type="nucleotide sequence ID" value="XM_003747242.2"/>
</dbReference>
<dbReference type="Proteomes" id="UP000694867">
    <property type="component" value="Unplaced"/>
</dbReference>
<feature type="repeat" description="TPR" evidence="1">
    <location>
        <begin position="90"/>
        <end position="123"/>
    </location>
</feature>
<dbReference type="InterPro" id="IPR011990">
    <property type="entry name" value="TPR-like_helical_dom_sf"/>
</dbReference>
<organism evidence="2 3">
    <name type="scientific">Galendromus occidentalis</name>
    <name type="common">western predatory mite</name>
    <dbReference type="NCBI Taxonomy" id="34638"/>
    <lineage>
        <taxon>Eukaryota</taxon>
        <taxon>Metazoa</taxon>
        <taxon>Ecdysozoa</taxon>
        <taxon>Arthropoda</taxon>
        <taxon>Chelicerata</taxon>
        <taxon>Arachnida</taxon>
        <taxon>Acari</taxon>
        <taxon>Parasitiformes</taxon>
        <taxon>Mesostigmata</taxon>
        <taxon>Gamasina</taxon>
        <taxon>Phytoseioidea</taxon>
        <taxon>Phytoseiidae</taxon>
        <taxon>Typhlodrominae</taxon>
        <taxon>Galendromus</taxon>
    </lineage>
</organism>
<dbReference type="PROSITE" id="PS50005">
    <property type="entry name" value="TPR"/>
    <property type="match status" value="1"/>
</dbReference>
<dbReference type="GeneID" id="100899054"/>
<accession>A0AAJ6QVP4</accession>
<evidence type="ECO:0000313" key="2">
    <source>
        <dbReference type="Proteomes" id="UP000694867"/>
    </source>
</evidence>
<protein>
    <submittedName>
        <fullName evidence="3">Tetratricopeptide repeat protein 33</fullName>
    </submittedName>
</protein>
<dbReference type="Gene3D" id="1.25.40.10">
    <property type="entry name" value="Tetratricopeptide repeat domain"/>
    <property type="match status" value="1"/>
</dbReference>
<dbReference type="InterPro" id="IPR019734">
    <property type="entry name" value="TPR_rpt"/>
</dbReference>
<dbReference type="Pfam" id="PF13181">
    <property type="entry name" value="TPR_8"/>
    <property type="match status" value="2"/>
</dbReference>
<sequence>MRVGVRTRRPGRIEFPSITDNEFFDLVDQIKNACADGRWKLVFELLELLCARRCNEEAMEMKAQVQLQLGENFEAVKNCERAIKINPLWWEGHRTHGRCLLAFGEIELAVKAFERAIRINPADESLREEFRIALEDPRENNETIRTGKPFWS</sequence>
<dbReference type="KEGG" id="goe:100899054"/>
<keyword evidence="2" id="KW-1185">Reference proteome</keyword>
<dbReference type="PANTHER" id="PTHR15544:SF0">
    <property type="entry name" value="TETRATRICOPEPTIDE REPEAT PROTEIN 33"/>
    <property type="match status" value="1"/>
</dbReference>
<keyword evidence="1" id="KW-0802">TPR repeat</keyword>
<dbReference type="PANTHER" id="PTHR15544">
    <property type="entry name" value="OSMOSIS RESPONSIVE FACTOR"/>
    <property type="match status" value="1"/>
</dbReference>